<dbReference type="Proteomes" id="UP000070457">
    <property type="component" value="Unassembled WGS sequence"/>
</dbReference>
<proteinExistence type="predicted"/>
<feature type="transmembrane region" description="Helical" evidence="1">
    <location>
        <begin position="7"/>
        <end position="25"/>
    </location>
</feature>
<keyword evidence="1" id="KW-0472">Membrane</keyword>
<keyword evidence="1" id="KW-0812">Transmembrane</keyword>
<keyword evidence="1" id="KW-1133">Transmembrane helix</keyword>
<name>A0A136LZD3_9BACT</name>
<comment type="caution">
    <text evidence="2">The sequence shown here is derived from an EMBL/GenBank/DDBJ whole genome shotgun (WGS) entry which is preliminary data.</text>
</comment>
<dbReference type="AlphaFoldDB" id="A0A136LZD3"/>
<sequence>MSRAKLIALSFTFVDLFIGFIFGSIGHFFGIMIFPLLAIVRGSLTGVYLEDDRFGSKLSSSSVTGAVAYFIGMNAGVFNLMFVLTPRYDIFQQTLSNLFSTEIGVAGSIAGSVLCGTVYMLVYFAISNTSGVLAKQVDRGYPASISR</sequence>
<organism evidence="2 3">
    <name type="scientific">candidate division WS6 bacterium OLB20</name>
    <dbReference type="NCBI Taxonomy" id="1617426"/>
    <lineage>
        <taxon>Bacteria</taxon>
        <taxon>Candidatus Dojkabacteria</taxon>
    </lineage>
</organism>
<feature type="transmembrane region" description="Helical" evidence="1">
    <location>
        <begin position="61"/>
        <end position="83"/>
    </location>
</feature>
<evidence type="ECO:0000256" key="1">
    <source>
        <dbReference type="SAM" id="Phobius"/>
    </source>
</evidence>
<accession>A0A136LZD3</accession>
<evidence type="ECO:0000313" key="3">
    <source>
        <dbReference type="Proteomes" id="UP000070457"/>
    </source>
</evidence>
<evidence type="ECO:0000313" key="2">
    <source>
        <dbReference type="EMBL" id="KXK27003.1"/>
    </source>
</evidence>
<reference evidence="2 3" key="1">
    <citation type="submission" date="2015-02" db="EMBL/GenBank/DDBJ databases">
        <title>Improved understanding of the partial-nitritation anammox process through 23 genomes representing the majority of the microbial community.</title>
        <authorList>
            <person name="Speth D.R."/>
            <person name="In T Zandt M."/>
            <person name="Guerrero Cruz S."/>
            <person name="Jetten M.S."/>
            <person name="Dutilh B.E."/>
        </authorList>
    </citation>
    <scope>NUCLEOTIDE SEQUENCE [LARGE SCALE GENOMIC DNA]</scope>
    <source>
        <strain evidence="2">OLB20</strain>
    </source>
</reference>
<feature type="transmembrane region" description="Helical" evidence="1">
    <location>
        <begin position="103"/>
        <end position="126"/>
    </location>
</feature>
<protein>
    <submittedName>
        <fullName evidence="2">Uncharacterized protein</fullName>
    </submittedName>
</protein>
<dbReference type="EMBL" id="JYNZ01000003">
    <property type="protein sequence ID" value="KXK27003.1"/>
    <property type="molecule type" value="Genomic_DNA"/>
</dbReference>
<gene>
    <name evidence="2" type="ORF">TR69_WS6001001028</name>
</gene>